<feature type="transmembrane region" description="Helical" evidence="7">
    <location>
        <begin position="216"/>
        <end position="235"/>
    </location>
</feature>
<feature type="transmembrane region" description="Helical" evidence="7">
    <location>
        <begin position="184"/>
        <end position="204"/>
    </location>
</feature>
<dbReference type="GO" id="GO:0016020">
    <property type="term" value="C:membrane"/>
    <property type="evidence" value="ECO:0007669"/>
    <property type="project" value="InterPro"/>
</dbReference>
<dbReference type="PROSITE" id="PS51002">
    <property type="entry name" value="CYTB_NTER"/>
    <property type="match status" value="1"/>
</dbReference>
<evidence type="ECO:0000256" key="4">
    <source>
        <dbReference type="ARBA" id="ARBA00029351"/>
    </source>
</evidence>
<dbReference type="PANTHER" id="PTHR19271">
    <property type="entry name" value="CYTOCHROME B"/>
    <property type="match status" value="1"/>
</dbReference>
<dbReference type="InterPro" id="IPR005797">
    <property type="entry name" value="Cyt_b/b6_N"/>
</dbReference>
<feature type="transmembrane region" description="Helical" evidence="7">
    <location>
        <begin position="122"/>
        <end position="144"/>
    </location>
</feature>
<evidence type="ECO:0000256" key="3">
    <source>
        <dbReference type="ARBA" id="ARBA00016116"/>
    </source>
</evidence>
<dbReference type="GO" id="GO:0022904">
    <property type="term" value="P:respiratory electron transport chain"/>
    <property type="evidence" value="ECO:0007669"/>
    <property type="project" value="InterPro"/>
</dbReference>
<protein>
    <recommendedName>
        <fullName evidence="3">Cytochrome bc1 complex cytochrome b subunit</fullName>
        <ecNumber evidence="2">7.1.1.8</ecNumber>
    </recommendedName>
    <alternativeName>
        <fullName evidence="5">Cytochrome bc1 reductase complex subunit QcrB</fullName>
    </alternativeName>
</protein>
<feature type="transmembrane region" description="Helical" evidence="7">
    <location>
        <begin position="50"/>
        <end position="75"/>
    </location>
</feature>
<dbReference type="SUPFAM" id="SSF81342">
    <property type="entry name" value="Transmembrane di-heme cytochromes"/>
    <property type="match status" value="1"/>
</dbReference>
<dbReference type="PANTHER" id="PTHR19271:SF16">
    <property type="entry name" value="CYTOCHROME B"/>
    <property type="match status" value="1"/>
</dbReference>
<dbReference type="InterPro" id="IPR027387">
    <property type="entry name" value="Cytb/b6-like_sf"/>
</dbReference>
<reference evidence="10" key="1">
    <citation type="submission" date="2016-10" db="EMBL/GenBank/DDBJ databases">
        <authorList>
            <person name="Varghese N."/>
            <person name="Submissions S."/>
        </authorList>
    </citation>
    <scope>NUCLEOTIDE SEQUENCE [LARGE SCALE GENOMIC DNA]</scope>
    <source>
        <strain evidence="10">CGMCC 4.6856</strain>
    </source>
</reference>
<feature type="domain" description="Cytochrome b/b6 N-terminal region profile" evidence="8">
    <location>
        <begin position="19"/>
        <end position="247"/>
    </location>
</feature>
<keyword evidence="7" id="KW-0472">Membrane</keyword>
<dbReference type="InterPro" id="IPR036150">
    <property type="entry name" value="Cyt_b/b6_C_sf"/>
</dbReference>
<keyword evidence="10" id="KW-1185">Reference proteome</keyword>
<name>A0A1H9KH44_9ACTN</name>
<keyword evidence="7" id="KW-1133">Transmembrane helix</keyword>
<organism evidence="9 10">
    <name type="scientific">Microlunatus flavus</name>
    <dbReference type="NCBI Taxonomy" id="1036181"/>
    <lineage>
        <taxon>Bacteria</taxon>
        <taxon>Bacillati</taxon>
        <taxon>Actinomycetota</taxon>
        <taxon>Actinomycetes</taxon>
        <taxon>Propionibacteriales</taxon>
        <taxon>Propionibacteriaceae</taxon>
        <taxon>Microlunatus</taxon>
    </lineage>
</organism>
<feature type="transmembrane region" description="Helical" evidence="7">
    <location>
        <begin position="412"/>
        <end position="436"/>
    </location>
</feature>
<evidence type="ECO:0000256" key="2">
    <source>
        <dbReference type="ARBA" id="ARBA00012951"/>
    </source>
</evidence>
<comment type="catalytic activity">
    <reaction evidence="4">
        <text>a quinol + 2 Fe(III)-[cytochrome c](out) = a quinone + 2 Fe(II)-[cytochrome c](out) + 2 H(+)(out)</text>
        <dbReference type="Rhea" id="RHEA:11484"/>
        <dbReference type="Rhea" id="RHEA-COMP:10350"/>
        <dbReference type="Rhea" id="RHEA-COMP:14399"/>
        <dbReference type="ChEBI" id="CHEBI:15378"/>
        <dbReference type="ChEBI" id="CHEBI:24646"/>
        <dbReference type="ChEBI" id="CHEBI:29033"/>
        <dbReference type="ChEBI" id="CHEBI:29034"/>
        <dbReference type="ChEBI" id="CHEBI:132124"/>
        <dbReference type="EC" id="7.1.1.8"/>
    </reaction>
</comment>
<evidence type="ECO:0000313" key="10">
    <source>
        <dbReference type="Proteomes" id="UP000198504"/>
    </source>
</evidence>
<keyword evidence="7" id="KW-0812">Transmembrane</keyword>
<feature type="transmembrane region" description="Helical" evidence="7">
    <location>
        <begin position="269"/>
        <end position="293"/>
    </location>
</feature>
<dbReference type="AlphaFoldDB" id="A0A1H9KH44"/>
<evidence type="ECO:0000256" key="6">
    <source>
        <dbReference type="SAM" id="MobiDB-lite"/>
    </source>
</evidence>
<dbReference type="SUPFAM" id="SSF81648">
    <property type="entry name" value="a domain/subunit of cytochrome bc1 complex (Ubiquinol-cytochrome c reductase)"/>
    <property type="match status" value="1"/>
</dbReference>
<evidence type="ECO:0000256" key="5">
    <source>
        <dbReference type="ARBA" id="ARBA00029568"/>
    </source>
</evidence>
<dbReference type="GO" id="GO:0016491">
    <property type="term" value="F:oxidoreductase activity"/>
    <property type="evidence" value="ECO:0007669"/>
    <property type="project" value="InterPro"/>
</dbReference>
<feature type="region of interest" description="Disordered" evidence="6">
    <location>
        <begin position="448"/>
        <end position="499"/>
    </location>
</feature>
<gene>
    <name evidence="9" type="ORF">SAMN05421756_107209</name>
</gene>
<dbReference type="OrthoDB" id="9804503at2"/>
<dbReference type="Proteomes" id="UP000198504">
    <property type="component" value="Unassembled WGS sequence"/>
</dbReference>
<evidence type="ECO:0000256" key="7">
    <source>
        <dbReference type="SAM" id="Phobius"/>
    </source>
</evidence>
<evidence type="ECO:0000259" key="8">
    <source>
        <dbReference type="PROSITE" id="PS51002"/>
    </source>
</evidence>
<evidence type="ECO:0000313" key="9">
    <source>
        <dbReference type="EMBL" id="SEQ98247.1"/>
    </source>
</evidence>
<dbReference type="EC" id="7.1.1.8" evidence="2"/>
<evidence type="ECO:0000256" key="1">
    <source>
        <dbReference type="ARBA" id="ARBA00001971"/>
    </source>
</evidence>
<proteinExistence type="predicted"/>
<dbReference type="GO" id="GO:0008121">
    <property type="term" value="F:quinol-cytochrome-c reductase activity"/>
    <property type="evidence" value="ECO:0007669"/>
    <property type="project" value="UniProtKB-EC"/>
</dbReference>
<sequence>MPTAEREPDPPDPTRSGRLLAWLAEGNPLGRRASALARTLHHRAQPTTWALLWGTVSAGCFVVLLVTGLLLLPAYDPSGEVVTYAGGYAPLHGLAVSRAFASTVHLSLDVPGGLLVRQTHHWAALVLPASLVLQLTGAFFTGAFRRPRRAAWVLLVATFVVVLGAGWSGYGLPDDDLSGTGLRIVEGTTLALPFVGTWLTFALFGGEYPGRVVEHLYVVHLLAPAALVVLVALRLRLVLRAGPVQLPGAGRDADRVVGLPAWPQAAARVLGLGFITAGVLTLMGATMTISPVWRYGPASPADAYAGSQPDWYTAFLDGALRLVPPGWELSVAGRTWTLAVLVPLAAIGTFFAVLLAWPLLEERLGGDRGEHQVLDRPRDRPARTGVGAAGATFYGTLWLAGSADLLATQLHLSFEGVVVALRVVLLAGPVLAFAVARTACRTLRAYEEERERDGAESGVLEQSPDGGFTERHVPVPSARAPRTLTAAGPPEPIAAGDGP</sequence>
<dbReference type="STRING" id="1036181.SAMN05421756_107209"/>
<comment type="cofactor">
    <cofactor evidence="1">
        <name>heme</name>
        <dbReference type="ChEBI" id="CHEBI:30413"/>
    </cofactor>
</comment>
<dbReference type="EMBL" id="FOFA01000007">
    <property type="protein sequence ID" value="SEQ98247.1"/>
    <property type="molecule type" value="Genomic_DNA"/>
</dbReference>
<dbReference type="RefSeq" id="WP_091183235.1">
    <property type="nucleotide sequence ID" value="NZ_FOFA01000007.1"/>
</dbReference>
<dbReference type="Pfam" id="PF13631">
    <property type="entry name" value="Cytochrom_B_N_2"/>
    <property type="match status" value="1"/>
</dbReference>
<dbReference type="Gene3D" id="1.20.810.10">
    <property type="entry name" value="Cytochrome Bc1 Complex, Chain C"/>
    <property type="match status" value="1"/>
</dbReference>
<feature type="transmembrane region" description="Helical" evidence="7">
    <location>
        <begin position="336"/>
        <end position="360"/>
    </location>
</feature>
<accession>A0A1H9KH44</accession>
<dbReference type="InterPro" id="IPR016174">
    <property type="entry name" value="Di-haem_cyt_TM"/>
</dbReference>
<feature type="transmembrane region" description="Helical" evidence="7">
    <location>
        <begin position="150"/>
        <end position="172"/>
    </location>
</feature>